<evidence type="ECO:0000256" key="4">
    <source>
        <dbReference type="ARBA" id="ARBA00022553"/>
    </source>
</evidence>
<feature type="domain" description="WWE" evidence="14">
    <location>
        <begin position="863"/>
        <end position="949"/>
    </location>
</feature>
<dbReference type="Proteomes" id="UP001152622">
    <property type="component" value="Chromosome 2"/>
</dbReference>
<dbReference type="GO" id="GO:0003950">
    <property type="term" value="F:NAD+ poly-ADP-ribosyltransferase activity"/>
    <property type="evidence" value="ECO:0007669"/>
    <property type="project" value="InterPro"/>
</dbReference>
<dbReference type="GO" id="GO:0005737">
    <property type="term" value="C:cytoplasm"/>
    <property type="evidence" value="ECO:0007669"/>
    <property type="project" value="UniProtKB-SubCell"/>
</dbReference>
<gene>
    <name evidence="16" type="ORF">SKAU_G00044330</name>
</gene>
<sequence>MEVSFMIKLICSNHGAMDYGDLVDIGSGLLDVKGVIDTVMGNYQFFVVTLNGNKRVVANTKVRLCKAWECTDCCNLHLCKFYLYGDCRSSLGRRGCRFCHDMDSEHNARVLRDNDLQDLDRTELCTLLLQNDSTLVPPACFSYNKGDGEYGNCPDQESCRRLHICDRYLRGTCRAGGECSRSHDFFEPHPLKTLQERGVPSELIGSMLFVYQNIQAMNNRDNSNSNKQQTHGGNANNSRTGREKTEICLYFVKGSCNQGDRCWREHSSLPYKWEVRNGNSWSALPDNEKIEYDFCVPANVYSQGAPPVYFDAMTCGSAQVRRLSTVSSVLQPTFVLTTEWAWYWQDEYDNWIQYSSLEGQHRLSSITSEDLERKYQEDSSGVLEFTVGSQAYKLFFQDMLQTNEQHGTVRLVRRRPVFVSTAGAQKARTSKSRPSHNFKAVPAYWDKSMLPDTGYKKITLQDSSDEYQKILSLFHQTMRGYRLASVERVQNRALWEVFQWQKDLMRKNNAGRNVNERLLFHGTDSTHVDAICKQNFDWRLCGTHGTAYGKGSYFARDAKYSQSYTGSSGMRTMFVCRVLVGGYTKGDSSYLRPPSKDGGASMLYDSCVDNVRDPSIFVVFEKHQVYPEYIIIDCRNLHLCKFYLYGDCRSSLGRRGCRFCHDMDSEHNARVLRDNDLQDLDRTELCTLLLQNDSTLVPPVCFSYNKGDGEYGNCPDQESCRRLHICERYLRERVPSELIGSMLFVYQNIQAMKNHDNSNSSRQQTHGGNANNSRTGREKTEICLYFVKGSCKQGDRCWREHSSLPYKWEVRNGNSWSALPDNEKIEKDFCIPANVYSQGAPPVHFDAMTCGSAEVRRLSTVSSVLQPTFVLTTEWAWYWRDEYDNWIQYSSLEGQHRLSSITSEDLERKYQENSSAVLEFTAGSQAYKLFFQDMLQTNEQHGTVRLVRRRPVFVSTAGAQKARTSKSRPSYNFQAVPAYWDKSMLPDTGYKKITLQDSSDEYQKILSLFHQTMRGYRLASVERVQNRALWEVFQWQKDLMRKNNAGRNVNERLLFHGTDSTHIDAICKQNFDWRLCGTHGTAYGKGSYFARDAKYSHSYTGSSGMRTMFVCRVLVGGYTKGDSSYLRPPSKDGGDSVFYDSCVDNVRDPSIFVVFEKHQVYPEYILIDPSGLIQPPVDRKCIETKTQAHQSISPASL</sequence>
<feature type="zinc finger region" description="C3H1-type" evidence="11">
    <location>
        <begin position="242"/>
        <end position="269"/>
    </location>
</feature>
<organism evidence="16 17">
    <name type="scientific">Synaphobranchus kaupii</name>
    <name type="common">Kaup's arrowtooth eel</name>
    <dbReference type="NCBI Taxonomy" id="118154"/>
    <lineage>
        <taxon>Eukaryota</taxon>
        <taxon>Metazoa</taxon>
        <taxon>Chordata</taxon>
        <taxon>Craniata</taxon>
        <taxon>Vertebrata</taxon>
        <taxon>Euteleostomi</taxon>
        <taxon>Actinopterygii</taxon>
        <taxon>Neopterygii</taxon>
        <taxon>Teleostei</taxon>
        <taxon>Anguilliformes</taxon>
        <taxon>Synaphobranchidae</taxon>
        <taxon>Synaphobranchus</taxon>
    </lineage>
</organism>
<dbReference type="GO" id="GO:1990404">
    <property type="term" value="F:NAD+-protein mono-ADP-ribosyltransferase activity"/>
    <property type="evidence" value="ECO:0007669"/>
    <property type="project" value="TreeGrafter"/>
</dbReference>
<protein>
    <recommendedName>
        <fullName evidence="18">Poly [ADP-ribose] polymerase 12</fullName>
    </recommendedName>
</protein>
<dbReference type="Gene3D" id="3.30.720.50">
    <property type="match status" value="2"/>
</dbReference>
<evidence type="ECO:0000256" key="10">
    <source>
        <dbReference type="ARBA" id="ARBA00024347"/>
    </source>
</evidence>
<evidence type="ECO:0000256" key="2">
    <source>
        <dbReference type="ARBA" id="ARBA00004496"/>
    </source>
</evidence>
<name>A0A9Q1G1Q2_SYNKA</name>
<dbReference type="AlphaFoldDB" id="A0A9Q1G1Q2"/>
<dbReference type="PROSITE" id="PS50103">
    <property type="entry name" value="ZF_C3H1"/>
    <property type="match status" value="4"/>
</dbReference>
<feature type="compositionally biased region" description="Polar residues" evidence="12">
    <location>
        <begin position="219"/>
        <end position="239"/>
    </location>
</feature>
<dbReference type="GO" id="GO:0005634">
    <property type="term" value="C:nucleus"/>
    <property type="evidence" value="ECO:0007669"/>
    <property type="project" value="UniProtKB-SubCell"/>
</dbReference>
<dbReference type="PANTHER" id="PTHR45740:SF15">
    <property type="entry name" value="ZINC FINGER CCCH TYPE DOMAIN CONTAINING 1-LIKE"/>
    <property type="match status" value="1"/>
</dbReference>
<dbReference type="Pfam" id="PF23466">
    <property type="entry name" value="WWE_4"/>
    <property type="match status" value="2"/>
</dbReference>
<proteinExistence type="inferred from homology"/>
<feature type="domain" description="PARP catalytic" evidence="15">
    <location>
        <begin position="976"/>
        <end position="1184"/>
    </location>
</feature>
<evidence type="ECO:0000259" key="15">
    <source>
        <dbReference type="PROSITE" id="PS51059"/>
    </source>
</evidence>
<evidence type="ECO:0000256" key="5">
    <source>
        <dbReference type="ARBA" id="ARBA00022723"/>
    </source>
</evidence>
<keyword evidence="5 11" id="KW-0479">Metal-binding</keyword>
<dbReference type="SMART" id="SM00356">
    <property type="entry name" value="ZnF_C3H1"/>
    <property type="match status" value="5"/>
</dbReference>
<keyword evidence="4" id="KW-0597">Phosphoprotein</keyword>
<keyword evidence="17" id="KW-1185">Reference proteome</keyword>
<keyword evidence="8 11" id="KW-0862">Zinc</keyword>
<dbReference type="CDD" id="cd01439">
    <property type="entry name" value="TCCD_inducible_PARP_like"/>
    <property type="match status" value="2"/>
</dbReference>
<evidence type="ECO:0008006" key="18">
    <source>
        <dbReference type="Google" id="ProtNLM"/>
    </source>
</evidence>
<feature type="domain" description="C3H1-type" evidence="13">
    <location>
        <begin position="777"/>
        <end position="804"/>
    </location>
</feature>
<reference evidence="16" key="1">
    <citation type="journal article" date="2023" name="Science">
        <title>Genome structures resolve the early diversification of teleost fishes.</title>
        <authorList>
            <person name="Parey E."/>
            <person name="Louis A."/>
            <person name="Montfort J."/>
            <person name="Bouchez O."/>
            <person name="Roques C."/>
            <person name="Iampietro C."/>
            <person name="Lluch J."/>
            <person name="Castinel A."/>
            <person name="Donnadieu C."/>
            <person name="Desvignes T."/>
            <person name="Floi Bucao C."/>
            <person name="Jouanno E."/>
            <person name="Wen M."/>
            <person name="Mejri S."/>
            <person name="Dirks R."/>
            <person name="Jansen H."/>
            <person name="Henkel C."/>
            <person name="Chen W.J."/>
            <person name="Zahm M."/>
            <person name="Cabau C."/>
            <person name="Klopp C."/>
            <person name="Thompson A.W."/>
            <person name="Robinson-Rechavi M."/>
            <person name="Braasch I."/>
            <person name="Lecointre G."/>
            <person name="Bobe J."/>
            <person name="Postlethwait J.H."/>
            <person name="Berthelot C."/>
            <person name="Roest Crollius H."/>
            <person name="Guiguen Y."/>
        </authorList>
    </citation>
    <scope>NUCLEOTIDE SEQUENCE</scope>
    <source>
        <tissue evidence="16">Blood</tissue>
    </source>
</reference>
<dbReference type="Gene3D" id="3.30.1370.210">
    <property type="match status" value="1"/>
</dbReference>
<dbReference type="SUPFAM" id="SSF56399">
    <property type="entry name" value="ADP-ribosylation"/>
    <property type="match status" value="2"/>
</dbReference>
<keyword evidence="6" id="KW-0677">Repeat</keyword>
<feature type="domain" description="WWE" evidence="14">
    <location>
        <begin position="328"/>
        <end position="414"/>
    </location>
</feature>
<feature type="zinc finger region" description="C3H1-type" evidence="11">
    <location>
        <begin position="164"/>
        <end position="186"/>
    </location>
</feature>
<evidence type="ECO:0000256" key="1">
    <source>
        <dbReference type="ARBA" id="ARBA00004123"/>
    </source>
</evidence>
<dbReference type="InterPro" id="IPR000571">
    <property type="entry name" value="Znf_CCCH"/>
</dbReference>
<dbReference type="InterPro" id="IPR057602">
    <property type="entry name" value="Zfn-CCCH_PARP12"/>
</dbReference>
<evidence type="ECO:0000313" key="16">
    <source>
        <dbReference type="EMBL" id="KAJ8373853.1"/>
    </source>
</evidence>
<evidence type="ECO:0000256" key="6">
    <source>
        <dbReference type="ARBA" id="ARBA00022737"/>
    </source>
</evidence>
<dbReference type="InterPro" id="IPR037197">
    <property type="entry name" value="WWE_dom_sf"/>
</dbReference>
<feature type="compositionally biased region" description="Polar residues" evidence="12">
    <location>
        <begin position="755"/>
        <end position="774"/>
    </location>
</feature>
<evidence type="ECO:0000259" key="13">
    <source>
        <dbReference type="PROSITE" id="PS50103"/>
    </source>
</evidence>
<dbReference type="Gene3D" id="4.10.1000.10">
    <property type="entry name" value="Zinc finger, CCCH-type"/>
    <property type="match status" value="1"/>
</dbReference>
<dbReference type="GO" id="GO:0008270">
    <property type="term" value="F:zinc ion binding"/>
    <property type="evidence" value="ECO:0007669"/>
    <property type="project" value="UniProtKB-KW"/>
</dbReference>
<evidence type="ECO:0000256" key="11">
    <source>
        <dbReference type="PROSITE-ProRule" id="PRU00723"/>
    </source>
</evidence>
<evidence type="ECO:0000256" key="3">
    <source>
        <dbReference type="ARBA" id="ARBA00022490"/>
    </source>
</evidence>
<dbReference type="InterPro" id="IPR004170">
    <property type="entry name" value="WWE_dom"/>
</dbReference>
<dbReference type="SUPFAM" id="SSF117839">
    <property type="entry name" value="WWE domain"/>
    <property type="match status" value="2"/>
</dbReference>
<dbReference type="PROSITE" id="PS51059">
    <property type="entry name" value="PARP_CATALYTIC"/>
    <property type="match status" value="2"/>
</dbReference>
<feature type="region of interest" description="Disordered" evidence="12">
    <location>
        <begin position="219"/>
        <end position="240"/>
    </location>
</feature>
<accession>A0A9Q1G1Q2</accession>
<evidence type="ECO:0000256" key="9">
    <source>
        <dbReference type="ARBA" id="ARBA00023242"/>
    </source>
</evidence>
<dbReference type="InterPro" id="IPR051712">
    <property type="entry name" value="ARTD-AVP"/>
</dbReference>
<feature type="domain" description="C3H1-type" evidence="13">
    <location>
        <begin position="695"/>
        <end position="727"/>
    </location>
</feature>
<dbReference type="PROSITE" id="PS50918">
    <property type="entry name" value="WWE"/>
    <property type="match status" value="2"/>
</dbReference>
<feature type="domain" description="PARP catalytic" evidence="15">
    <location>
        <begin position="441"/>
        <end position="657"/>
    </location>
</feature>
<dbReference type="OrthoDB" id="6133115at2759"/>
<evidence type="ECO:0000256" key="8">
    <source>
        <dbReference type="ARBA" id="ARBA00022833"/>
    </source>
</evidence>
<comment type="caution">
    <text evidence="16">The sequence shown here is derived from an EMBL/GenBank/DDBJ whole genome shotgun (WGS) entry which is preliminary data.</text>
</comment>
<keyword evidence="3" id="KW-0963">Cytoplasm</keyword>
<keyword evidence="7 11" id="KW-0863">Zinc-finger</keyword>
<keyword evidence="9" id="KW-0539">Nucleus</keyword>
<dbReference type="PANTHER" id="PTHR45740">
    <property type="entry name" value="POLY [ADP-RIBOSE] POLYMERASE"/>
    <property type="match status" value="1"/>
</dbReference>
<evidence type="ECO:0000256" key="7">
    <source>
        <dbReference type="ARBA" id="ARBA00022771"/>
    </source>
</evidence>
<feature type="domain" description="C3H1-type" evidence="13">
    <location>
        <begin position="164"/>
        <end position="186"/>
    </location>
</feature>
<evidence type="ECO:0000259" key="14">
    <source>
        <dbReference type="PROSITE" id="PS50918"/>
    </source>
</evidence>
<feature type="region of interest" description="Disordered" evidence="12">
    <location>
        <begin position="755"/>
        <end position="775"/>
    </location>
</feature>
<dbReference type="Pfam" id="PF25261">
    <property type="entry name" value="zf-CCCH_PARP12"/>
    <property type="match status" value="2"/>
</dbReference>
<dbReference type="Gene3D" id="3.90.228.10">
    <property type="match status" value="2"/>
</dbReference>
<dbReference type="InterPro" id="IPR012317">
    <property type="entry name" value="Poly(ADP-ribose)pol_cat_dom"/>
</dbReference>
<evidence type="ECO:0000256" key="12">
    <source>
        <dbReference type="SAM" id="MobiDB-lite"/>
    </source>
</evidence>
<feature type="zinc finger region" description="C3H1-type" evidence="11">
    <location>
        <begin position="777"/>
        <end position="804"/>
    </location>
</feature>
<feature type="zinc finger region" description="C3H1-type" evidence="11">
    <location>
        <begin position="695"/>
        <end position="727"/>
    </location>
</feature>
<comment type="similarity">
    <text evidence="10">Belongs to the ARTD/PARP family.</text>
</comment>
<feature type="domain" description="C3H1-type" evidence="13">
    <location>
        <begin position="242"/>
        <end position="269"/>
    </location>
</feature>
<dbReference type="EMBL" id="JAINUF010000002">
    <property type="protein sequence ID" value="KAJ8373853.1"/>
    <property type="molecule type" value="Genomic_DNA"/>
</dbReference>
<dbReference type="Pfam" id="PF00644">
    <property type="entry name" value="PARP"/>
    <property type="match status" value="2"/>
</dbReference>
<dbReference type="Pfam" id="PF02825">
    <property type="entry name" value="WWE"/>
    <property type="match status" value="2"/>
</dbReference>
<evidence type="ECO:0000313" key="17">
    <source>
        <dbReference type="Proteomes" id="UP001152622"/>
    </source>
</evidence>
<comment type="subcellular location">
    <subcellularLocation>
        <location evidence="2">Cytoplasm</location>
    </subcellularLocation>
    <subcellularLocation>
        <location evidence="1">Nucleus</location>
    </subcellularLocation>
</comment>